<dbReference type="Proteomes" id="UP001056120">
    <property type="component" value="Linkage Group LG08"/>
</dbReference>
<evidence type="ECO:0000313" key="2">
    <source>
        <dbReference type="Proteomes" id="UP001056120"/>
    </source>
</evidence>
<sequence length="66" mass="7398">MAVSTGTGFAFGCLQRGFVVLGFFSVEHEEDSGDGGFDLGFRRSEWPCFFRQIWSTKKIVEMVALI</sequence>
<organism evidence="1 2">
    <name type="scientific">Smallanthus sonchifolius</name>
    <dbReference type="NCBI Taxonomy" id="185202"/>
    <lineage>
        <taxon>Eukaryota</taxon>
        <taxon>Viridiplantae</taxon>
        <taxon>Streptophyta</taxon>
        <taxon>Embryophyta</taxon>
        <taxon>Tracheophyta</taxon>
        <taxon>Spermatophyta</taxon>
        <taxon>Magnoliopsida</taxon>
        <taxon>eudicotyledons</taxon>
        <taxon>Gunneridae</taxon>
        <taxon>Pentapetalae</taxon>
        <taxon>asterids</taxon>
        <taxon>campanulids</taxon>
        <taxon>Asterales</taxon>
        <taxon>Asteraceae</taxon>
        <taxon>Asteroideae</taxon>
        <taxon>Heliantheae alliance</taxon>
        <taxon>Millerieae</taxon>
        <taxon>Smallanthus</taxon>
    </lineage>
</organism>
<name>A0ACB9IL31_9ASTR</name>
<dbReference type="EMBL" id="CM042025">
    <property type="protein sequence ID" value="KAI3808186.1"/>
    <property type="molecule type" value="Genomic_DNA"/>
</dbReference>
<reference evidence="1 2" key="2">
    <citation type="journal article" date="2022" name="Mol. Ecol. Resour.">
        <title>The genomes of chicory, endive, great burdock and yacon provide insights into Asteraceae paleo-polyploidization history and plant inulin production.</title>
        <authorList>
            <person name="Fan W."/>
            <person name="Wang S."/>
            <person name="Wang H."/>
            <person name="Wang A."/>
            <person name="Jiang F."/>
            <person name="Liu H."/>
            <person name="Zhao H."/>
            <person name="Xu D."/>
            <person name="Zhang Y."/>
        </authorList>
    </citation>
    <scope>NUCLEOTIDE SEQUENCE [LARGE SCALE GENOMIC DNA]</scope>
    <source>
        <strain evidence="2">cv. Yunnan</strain>
        <tissue evidence="1">Leaves</tissue>
    </source>
</reference>
<gene>
    <name evidence="1" type="ORF">L1987_24133</name>
</gene>
<evidence type="ECO:0000313" key="1">
    <source>
        <dbReference type="EMBL" id="KAI3808186.1"/>
    </source>
</evidence>
<protein>
    <submittedName>
        <fullName evidence="1">Uncharacterized protein</fullName>
    </submittedName>
</protein>
<keyword evidence="2" id="KW-1185">Reference proteome</keyword>
<comment type="caution">
    <text evidence="1">The sequence shown here is derived from an EMBL/GenBank/DDBJ whole genome shotgun (WGS) entry which is preliminary data.</text>
</comment>
<proteinExistence type="predicted"/>
<reference evidence="2" key="1">
    <citation type="journal article" date="2022" name="Mol. Ecol. Resour.">
        <title>The genomes of chicory, endive, great burdock and yacon provide insights into Asteraceae palaeo-polyploidization history and plant inulin production.</title>
        <authorList>
            <person name="Fan W."/>
            <person name="Wang S."/>
            <person name="Wang H."/>
            <person name="Wang A."/>
            <person name="Jiang F."/>
            <person name="Liu H."/>
            <person name="Zhao H."/>
            <person name="Xu D."/>
            <person name="Zhang Y."/>
        </authorList>
    </citation>
    <scope>NUCLEOTIDE SEQUENCE [LARGE SCALE GENOMIC DNA]</scope>
    <source>
        <strain evidence="2">cv. Yunnan</strain>
    </source>
</reference>
<accession>A0ACB9IL31</accession>